<feature type="region of interest" description="Disordered" evidence="1">
    <location>
        <begin position="150"/>
        <end position="169"/>
    </location>
</feature>
<name>A0AAV9HFC4_9PEZI</name>
<comment type="caution">
    <text evidence="2">The sequence shown here is derived from an EMBL/GenBank/DDBJ whole genome shotgun (WGS) entry which is preliminary data.</text>
</comment>
<sequence>MCFHARLLYSGCNHSVFLEASRLCPTEKAFDRGEVDTGCSQMWSHGFNTVKVDGNCAKCTATACKTNYKLSVIKEQLKFLSGQLQGISKRAKSKSSSSSDGTATDGDESGSEDASGPGTKLSSSSSSANTTRTIWSEEKKTKTELVDTAIEFGPNGCDGGDDEGKKKKKKIEDGDEKMMENNEQYLSGKCITSTVPDWRKRTWKHRWTKTRTFAVAFGFARKGATRSAGGGREKAGKAAAVFIIILIINNDQRRGG</sequence>
<evidence type="ECO:0000313" key="2">
    <source>
        <dbReference type="EMBL" id="KAK4458596.1"/>
    </source>
</evidence>
<dbReference type="Proteomes" id="UP001321749">
    <property type="component" value="Unassembled WGS sequence"/>
</dbReference>
<keyword evidence="3" id="KW-1185">Reference proteome</keyword>
<reference evidence="2" key="2">
    <citation type="submission" date="2023-06" db="EMBL/GenBank/DDBJ databases">
        <authorList>
            <consortium name="Lawrence Berkeley National Laboratory"/>
            <person name="Mondo S.J."/>
            <person name="Hensen N."/>
            <person name="Bonometti L."/>
            <person name="Westerberg I."/>
            <person name="Brannstrom I.O."/>
            <person name="Guillou S."/>
            <person name="Cros-Aarteil S."/>
            <person name="Calhoun S."/>
            <person name="Haridas S."/>
            <person name="Kuo A."/>
            <person name="Pangilinan J."/>
            <person name="Riley R."/>
            <person name="Labutti K."/>
            <person name="Andreopoulos B."/>
            <person name="Lipzen A."/>
            <person name="Chen C."/>
            <person name="Yanf M."/>
            <person name="Daum C."/>
            <person name="Ng V."/>
            <person name="Clum A."/>
            <person name="Steindorff A."/>
            <person name="Ohm R."/>
            <person name="Martin F."/>
            <person name="Silar P."/>
            <person name="Natvig D."/>
            <person name="Lalanne C."/>
            <person name="Gautier V."/>
            <person name="Ament-Velasquez S.L."/>
            <person name="Kruys A."/>
            <person name="Hutchinson M.I."/>
            <person name="Powell A.J."/>
            <person name="Barry K."/>
            <person name="Miller A.N."/>
            <person name="Grigoriev I.V."/>
            <person name="Debuchy R."/>
            <person name="Gladieux P."/>
            <person name="Thoren M.H."/>
            <person name="Johannesson H."/>
        </authorList>
    </citation>
    <scope>NUCLEOTIDE SEQUENCE</scope>
    <source>
        <strain evidence="2">PSN324</strain>
    </source>
</reference>
<feature type="region of interest" description="Disordered" evidence="1">
    <location>
        <begin position="90"/>
        <end position="138"/>
    </location>
</feature>
<evidence type="ECO:0000313" key="3">
    <source>
        <dbReference type="Proteomes" id="UP001321749"/>
    </source>
</evidence>
<organism evidence="2 3">
    <name type="scientific">Cladorrhinum samala</name>
    <dbReference type="NCBI Taxonomy" id="585594"/>
    <lineage>
        <taxon>Eukaryota</taxon>
        <taxon>Fungi</taxon>
        <taxon>Dikarya</taxon>
        <taxon>Ascomycota</taxon>
        <taxon>Pezizomycotina</taxon>
        <taxon>Sordariomycetes</taxon>
        <taxon>Sordariomycetidae</taxon>
        <taxon>Sordariales</taxon>
        <taxon>Podosporaceae</taxon>
        <taxon>Cladorrhinum</taxon>
    </lineage>
</organism>
<protein>
    <submittedName>
        <fullName evidence="2">Uncharacterized protein</fullName>
    </submittedName>
</protein>
<accession>A0AAV9HFC4</accession>
<proteinExistence type="predicted"/>
<reference evidence="2" key="1">
    <citation type="journal article" date="2023" name="Mol. Phylogenet. Evol.">
        <title>Genome-scale phylogeny and comparative genomics of the fungal order Sordariales.</title>
        <authorList>
            <person name="Hensen N."/>
            <person name="Bonometti L."/>
            <person name="Westerberg I."/>
            <person name="Brannstrom I.O."/>
            <person name="Guillou S."/>
            <person name="Cros-Aarteil S."/>
            <person name="Calhoun S."/>
            <person name="Haridas S."/>
            <person name="Kuo A."/>
            <person name="Mondo S."/>
            <person name="Pangilinan J."/>
            <person name="Riley R."/>
            <person name="LaButti K."/>
            <person name="Andreopoulos B."/>
            <person name="Lipzen A."/>
            <person name="Chen C."/>
            <person name="Yan M."/>
            <person name="Daum C."/>
            <person name="Ng V."/>
            <person name="Clum A."/>
            <person name="Steindorff A."/>
            <person name="Ohm R.A."/>
            <person name="Martin F."/>
            <person name="Silar P."/>
            <person name="Natvig D.O."/>
            <person name="Lalanne C."/>
            <person name="Gautier V."/>
            <person name="Ament-Velasquez S.L."/>
            <person name="Kruys A."/>
            <person name="Hutchinson M.I."/>
            <person name="Powell A.J."/>
            <person name="Barry K."/>
            <person name="Miller A.N."/>
            <person name="Grigoriev I.V."/>
            <person name="Debuchy R."/>
            <person name="Gladieux P."/>
            <person name="Hiltunen Thoren M."/>
            <person name="Johannesson H."/>
        </authorList>
    </citation>
    <scope>NUCLEOTIDE SEQUENCE</scope>
    <source>
        <strain evidence="2">PSN324</strain>
    </source>
</reference>
<dbReference type="AlphaFoldDB" id="A0AAV9HFC4"/>
<evidence type="ECO:0000256" key="1">
    <source>
        <dbReference type="SAM" id="MobiDB-lite"/>
    </source>
</evidence>
<feature type="compositionally biased region" description="Low complexity" evidence="1">
    <location>
        <begin position="94"/>
        <end position="104"/>
    </location>
</feature>
<gene>
    <name evidence="2" type="ORF">QBC42DRAFT_349497</name>
</gene>
<dbReference type="EMBL" id="MU865063">
    <property type="protein sequence ID" value="KAK4458596.1"/>
    <property type="molecule type" value="Genomic_DNA"/>
</dbReference>